<organism evidence="11 12">
    <name type="scientific">Runella defluvii</name>
    <dbReference type="NCBI Taxonomy" id="370973"/>
    <lineage>
        <taxon>Bacteria</taxon>
        <taxon>Pseudomonadati</taxon>
        <taxon>Bacteroidota</taxon>
        <taxon>Cytophagia</taxon>
        <taxon>Cytophagales</taxon>
        <taxon>Spirosomataceae</taxon>
        <taxon>Runella</taxon>
    </lineage>
</organism>
<accession>A0A7W6ETH4</accession>
<evidence type="ECO:0000256" key="9">
    <source>
        <dbReference type="ARBA" id="ARBA00023211"/>
    </source>
</evidence>
<comment type="caution">
    <text evidence="11">The sequence shown here is derived from an EMBL/GenBank/DDBJ whole genome shotgun (WGS) entry which is preliminary data.</text>
</comment>
<gene>
    <name evidence="11" type="ORF">FHS57_005636</name>
</gene>
<dbReference type="GO" id="GO:0008927">
    <property type="term" value="F:mannonate dehydratase activity"/>
    <property type="evidence" value="ECO:0007669"/>
    <property type="project" value="UniProtKB-EC"/>
</dbReference>
<evidence type="ECO:0000256" key="2">
    <source>
        <dbReference type="ARBA" id="ARBA00001936"/>
    </source>
</evidence>
<dbReference type="Pfam" id="PF03786">
    <property type="entry name" value="UxuA"/>
    <property type="match status" value="2"/>
</dbReference>
<evidence type="ECO:0000256" key="3">
    <source>
        <dbReference type="ARBA" id="ARBA00001954"/>
    </source>
</evidence>
<dbReference type="UniPathway" id="UPA00246"/>
<comment type="function">
    <text evidence="4">Catalyzes the dehydration of D-mannonate.</text>
</comment>
<evidence type="ECO:0000256" key="6">
    <source>
        <dbReference type="ARBA" id="ARBA00007389"/>
    </source>
</evidence>
<dbReference type="Proteomes" id="UP000541352">
    <property type="component" value="Unassembled WGS sequence"/>
</dbReference>
<sequence>MKRSNFLKAVAVGSVSASVTGGEKTHAASLVTPPKKVLMKAGCQSGGTSVENLEFKARHGIFNIDGGAPKVIPGKGWDLEDSLAKKEACEKYGISLDAYHYPLSSAGIDKVIYPNIMLGKSPERDREIEYLQQMIQVAGKSGIKVLNYNTTILPVLRTGKYTDPKRGNAEYSVWNYEEALKRNDPKTVAGDVSIDQIFERITYLLDRLLPVAKEYKVKLANHIADPPVPAAYRGVMRWNSPDVFKGIQRFAKLYDNEYHGFNFCIGSIAEGLKDPKNEIYPIIKWVGERNQIFNVHLRNIKGSFNNFQEVYPDNGEMDFVKVIRALRDVGYSGMVMPDHVPHHHAANSTQEAFAFCYGYIKGLLQVVASETA</sequence>
<evidence type="ECO:0000313" key="11">
    <source>
        <dbReference type="EMBL" id="MBB3841607.1"/>
    </source>
</evidence>
<evidence type="ECO:0000256" key="5">
    <source>
        <dbReference type="ARBA" id="ARBA00004892"/>
    </source>
</evidence>
<comment type="cofactor">
    <cofactor evidence="3">
        <name>Fe(2+)</name>
        <dbReference type="ChEBI" id="CHEBI:29033"/>
    </cofactor>
</comment>
<evidence type="ECO:0000256" key="8">
    <source>
        <dbReference type="ARBA" id="ARBA00023004"/>
    </source>
</evidence>
<comment type="catalytic activity">
    <reaction evidence="1">
        <text>D-mannonate = 2-dehydro-3-deoxy-D-gluconate + H2O</text>
        <dbReference type="Rhea" id="RHEA:20097"/>
        <dbReference type="ChEBI" id="CHEBI:15377"/>
        <dbReference type="ChEBI" id="CHEBI:17767"/>
        <dbReference type="ChEBI" id="CHEBI:57990"/>
        <dbReference type="EC" id="4.2.1.8"/>
    </reaction>
</comment>
<protein>
    <recommendedName>
        <fullName evidence="7">mannonate dehydratase</fullName>
        <ecNumber evidence="7">4.2.1.8</ecNumber>
    </recommendedName>
</protein>
<dbReference type="Gene3D" id="3.20.20.150">
    <property type="entry name" value="Divalent-metal-dependent TIM barrel enzymes"/>
    <property type="match status" value="1"/>
</dbReference>
<evidence type="ECO:0000256" key="1">
    <source>
        <dbReference type="ARBA" id="ARBA00001794"/>
    </source>
</evidence>
<dbReference type="InterPro" id="IPR036237">
    <property type="entry name" value="Xyl_isomerase-like_sf"/>
</dbReference>
<reference evidence="11 12" key="1">
    <citation type="submission" date="2020-08" db="EMBL/GenBank/DDBJ databases">
        <title>Genomic Encyclopedia of Type Strains, Phase IV (KMG-IV): sequencing the most valuable type-strain genomes for metagenomic binning, comparative biology and taxonomic classification.</title>
        <authorList>
            <person name="Goeker M."/>
        </authorList>
    </citation>
    <scope>NUCLEOTIDE SEQUENCE [LARGE SCALE GENOMIC DNA]</scope>
    <source>
        <strain evidence="11 12">DSM 17976</strain>
    </source>
</reference>
<comment type="cofactor">
    <cofactor evidence="2">
        <name>Mn(2+)</name>
        <dbReference type="ChEBI" id="CHEBI:29035"/>
    </cofactor>
</comment>
<comment type="pathway">
    <text evidence="5">Carbohydrate metabolism; pentose and glucuronate interconversion.</text>
</comment>
<dbReference type="InterPro" id="IPR004628">
    <property type="entry name" value="Man_deHydtase"/>
</dbReference>
<dbReference type="PANTHER" id="PTHR30387:SF2">
    <property type="entry name" value="MANNONATE DEHYDRATASE"/>
    <property type="match status" value="1"/>
</dbReference>
<dbReference type="AlphaFoldDB" id="A0A7W6ETH4"/>
<keyword evidence="8" id="KW-0408">Iron</keyword>
<comment type="similarity">
    <text evidence="6">Belongs to the mannonate dehydratase family.</text>
</comment>
<dbReference type="SUPFAM" id="SSF51658">
    <property type="entry name" value="Xylose isomerase-like"/>
    <property type="match status" value="1"/>
</dbReference>
<keyword evidence="9" id="KW-0464">Manganese</keyword>
<dbReference type="GO" id="GO:0008198">
    <property type="term" value="F:ferrous iron binding"/>
    <property type="evidence" value="ECO:0007669"/>
    <property type="project" value="TreeGrafter"/>
</dbReference>
<dbReference type="RefSeq" id="WP_183979383.1">
    <property type="nucleotide sequence ID" value="NZ_JACIBY010000019.1"/>
</dbReference>
<dbReference type="GO" id="GO:0042840">
    <property type="term" value="P:D-glucuronate catabolic process"/>
    <property type="evidence" value="ECO:0007669"/>
    <property type="project" value="TreeGrafter"/>
</dbReference>
<evidence type="ECO:0000256" key="10">
    <source>
        <dbReference type="ARBA" id="ARBA00023239"/>
    </source>
</evidence>
<name>A0A7W6ETH4_9BACT</name>
<proteinExistence type="inferred from homology"/>
<dbReference type="GO" id="GO:0030145">
    <property type="term" value="F:manganese ion binding"/>
    <property type="evidence" value="ECO:0007669"/>
    <property type="project" value="TreeGrafter"/>
</dbReference>
<evidence type="ECO:0000256" key="7">
    <source>
        <dbReference type="ARBA" id="ARBA00012927"/>
    </source>
</evidence>
<dbReference type="EC" id="4.2.1.8" evidence="7"/>
<evidence type="ECO:0000256" key="4">
    <source>
        <dbReference type="ARBA" id="ARBA00002713"/>
    </source>
</evidence>
<dbReference type="PANTHER" id="PTHR30387">
    <property type="entry name" value="MANNONATE DEHYDRATASE"/>
    <property type="match status" value="1"/>
</dbReference>
<dbReference type="EMBL" id="JACIBY010000019">
    <property type="protein sequence ID" value="MBB3841607.1"/>
    <property type="molecule type" value="Genomic_DNA"/>
</dbReference>
<evidence type="ECO:0000313" key="12">
    <source>
        <dbReference type="Proteomes" id="UP000541352"/>
    </source>
</evidence>
<keyword evidence="10 11" id="KW-0456">Lyase</keyword>
<keyword evidence="12" id="KW-1185">Reference proteome</keyword>